<keyword evidence="3" id="KW-1185">Reference proteome</keyword>
<comment type="caution">
    <text evidence="2">The sequence shown here is derived from an EMBL/GenBank/DDBJ whole genome shotgun (WGS) entry which is preliminary data.</text>
</comment>
<name>A0ABX2TAK4_9PROT</name>
<feature type="compositionally biased region" description="Basic residues" evidence="1">
    <location>
        <begin position="59"/>
        <end position="72"/>
    </location>
</feature>
<evidence type="ECO:0000313" key="2">
    <source>
        <dbReference type="EMBL" id="NYZ21283.1"/>
    </source>
</evidence>
<dbReference type="EMBL" id="JABFDB010000011">
    <property type="protein sequence ID" value="NYZ21283.1"/>
    <property type="molecule type" value="Genomic_DNA"/>
</dbReference>
<accession>A0ABX2TAK4</accession>
<dbReference type="Proteomes" id="UP000584642">
    <property type="component" value="Unassembled WGS sequence"/>
</dbReference>
<proteinExistence type="predicted"/>
<feature type="region of interest" description="Disordered" evidence="1">
    <location>
        <begin position="50"/>
        <end position="72"/>
    </location>
</feature>
<dbReference type="RefSeq" id="WP_180283053.1">
    <property type="nucleotide sequence ID" value="NZ_JABFDB010000011.1"/>
</dbReference>
<sequence length="72" mass="8102">MQNDRTAAALSVLVCSHCGHEVLLGEPMFWLPDRPGFLWHDDCAQAIGLLPRTLPPPKPTRRRAPSSRTTRR</sequence>
<evidence type="ECO:0000313" key="3">
    <source>
        <dbReference type="Proteomes" id="UP000584642"/>
    </source>
</evidence>
<evidence type="ECO:0000256" key="1">
    <source>
        <dbReference type="SAM" id="MobiDB-lite"/>
    </source>
</evidence>
<organism evidence="2 3">
    <name type="scientific">Azospirillum oleiclasticum</name>
    <dbReference type="NCBI Taxonomy" id="2735135"/>
    <lineage>
        <taxon>Bacteria</taxon>
        <taxon>Pseudomonadati</taxon>
        <taxon>Pseudomonadota</taxon>
        <taxon>Alphaproteobacteria</taxon>
        <taxon>Rhodospirillales</taxon>
        <taxon>Azospirillaceae</taxon>
        <taxon>Azospirillum</taxon>
    </lineage>
</organism>
<reference evidence="2 3" key="1">
    <citation type="submission" date="2020-05" db="EMBL/GenBank/DDBJ databases">
        <title>Azospirillum oleiclasticum sp. nov, a nitrogen-fixing and heavy crude oil-emulsifying bacterium isolated from the crude oil of Yumen Oilfield.</title>
        <authorList>
            <person name="Wu D."/>
            <person name="Cai M."/>
            <person name="Zhang X."/>
        </authorList>
    </citation>
    <scope>NUCLEOTIDE SEQUENCE [LARGE SCALE GENOMIC DNA]</scope>
    <source>
        <strain evidence="2 3">ROY-1-1-2</strain>
    </source>
</reference>
<gene>
    <name evidence="2" type="ORF">HND93_16325</name>
</gene>
<protein>
    <submittedName>
        <fullName evidence="2">Uncharacterized protein</fullName>
    </submittedName>
</protein>